<proteinExistence type="predicted"/>
<accession>X1TII4</accession>
<dbReference type="EMBL" id="BARW01006248">
    <property type="protein sequence ID" value="GAI87390.1"/>
    <property type="molecule type" value="Genomic_DNA"/>
</dbReference>
<organism evidence="1">
    <name type="scientific">marine sediment metagenome</name>
    <dbReference type="NCBI Taxonomy" id="412755"/>
    <lineage>
        <taxon>unclassified sequences</taxon>
        <taxon>metagenomes</taxon>
        <taxon>ecological metagenomes</taxon>
    </lineage>
</organism>
<gene>
    <name evidence="1" type="ORF">S12H4_13116</name>
</gene>
<dbReference type="AlphaFoldDB" id="X1TII4"/>
<comment type="caution">
    <text evidence="1">The sequence shown here is derived from an EMBL/GenBank/DDBJ whole genome shotgun (WGS) entry which is preliminary data.</text>
</comment>
<name>X1TII4_9ZZZZ</name>
<sequence length="207" mass="23879">MKKLSKILLGTFFLMILFSTITSFNVVAVGDPDEVVEVPGDTYPAHIQTNTMTMFRFRERTQLRVEANVNLDVDFDCEALKIGAKDFALEIEGTEDLQMTMTCTEEQKELGLLMGYTYQIRNRNRYQYQEGFVVDIECDGTFTRARLSIRVTNENRVGQWAYYDEAKEEWVSVPTTIEDGYLTAEVSHFSTWTILIPDYTVLIIFVL</sequence>
<protein>
    <submittedName>
        <fullName evidence="1">Uncharacterized protein</fullName>
    </submittedName>
</protein>
<reference evidence="1" key="1">
    <citation type="journal article" date="2014" name="Front. Microbiol.">
        <title>High frequency of phylogenetically diverse reductive dehalogenase-homologous genes in deep subseafloor sedimentary metagenomes.</title>
        <authorList>
            <person name="Kawai M."/>
            <person name="Futagami T."/>
            <person name="Toyoda A."/>
            <person name="Takaki Y."/>
            <person name="Nishi S."/>
            <person name="Hori S."/>
            <person name="Arai W."/>
            <person name="Tsubouchi T."/>
            <person name="Morono Y."/>
            <person name="Uchiyama I."/>
            <person name="Ito T."/>
            <person name="Fujiyama A."/>
            <person name="Inagaki F."/>
            <person name="Takami H."/>
        </authorList>
    </citation>
    <scope>NUCLEOTIDE SEQUENCE</scope>
    <source>
        <strain evidence="1">Expedition CK06-06</strain>
    </source>
</reference>
<evidence type="ECO:0000313" key="1">
    <source>
        <dbReference type="EMBL" id="GAI87390.1"/>
    </source>
</evidence>